<organism evidence="1 2">
    <name type="scientific">Scophthalmus maximus</name>
    <name type="common">Turbot</name>
    <name type="synonym">Psetta maxima</name>
    <dbReference type="NCBI Taxonomy" id="52904"/>
    <lineage>
        <taxon>Eukaryota</taxon>
        <taxon>Metazoa</taxon>
        <taxon>Chordata</taxon>
        <taxon>Craniata</taxon>
        <taxon>Vertebrata</taxon>
        <taxon>Euteleostomi</taxon>
        <taxon>Actinopterygii</taxon>
        <taxon>Neopterygii</taxon>
        <taxon>Teleostei</taxon>
        <taxon>Neoteleostei</taxon>
        <taxon>Acanthomorphata</taxon>
        <taxon>Carangaria</taxon>
        <taxon>Pleuronectiformes</taxon>
        <taxon>Pleuronectoidei</taxon>
        <taxon>Scophthalmidae</taxon>
        <taxon>Scophthalmus</taxon>
    </lineage>
</organism>
<reference evidence="1 2" key="1">
    <citation type="submission" date="2019-06" db="EMBL/GenBank/DDBJ databases">
        <title>Draft genomes of female and male turbot (Scophthalmus maximus).</title>
        <authorList>
            <person name="Xu H."/>
            <person name="Xu X.-W."/>
            <person name="Shao C."/>
            <person name="Chen S."/>
        </authorList>
    </citation>
    <scope>NUCLEOTIDE SEQUENCE [LARGE SCALE GENOMIC DNA]</scope>
    <source>
        <strain evidence="1">Ysfricsl-2016a</strain>
        <tissue evidence="1">Blood</tissue>
    </source>
</reference>
<sequence length="92" mass="10754">MLSEDKDELHGGNAVQKNELNNSEFDEDKMFLYYWKQKPLFLIILFADDGEALEYRGVFDVFNISPDFLRSVLRCSLFTRLLVILSIVFAKL</sequence>
<evidence type="ECO:0000313" key="2">
    <source>
        <dbReference type="Proteomes" id="UP000438429"/>
    </source>
</evidence>
<protein>
    <submittedName>
        <fullName evidence="1">Uncharacterized protein</fullName>
    </submittedName>
</protein>
<accession>A0A6A4SK76</accession>
<evidence type="ECO:0000313" key="1">
    <source>
        <dbReference type="EMBL" id="KAF0032925.1"/>
    </source>
</evidence>
<name>A0A6A4SK76_SCOMX</name>
<gene>
    <name evidence="1" type="ORF">F2P81_015215</name>
</gene>
<dbReference type="AlphaFoldDB" id="A0A6A4SK76"/>
<dbReference type="EMBL" id="VEVO01000013">
    <property type="protein sequence ID" value="KAF0032925.1"/>
    <property type="molecule type" value="Genomic_DNA"/>
</dbReference>
<proteinExistence type="predicted"/>
<comment type="caution">
    <text evidence="1">The sequence shown here is derived from an EMBL/GenBank/DDBJ whole genome shotgun (WGS) entry which is preliminary data.</text>
</comment>
<dbReference type="Proteomes" id="UP000438429">
    <property type="component" value="Unassembled WGS sequence"/>
</dbReference>